<dbReference type="OrthoDB" id="6616888at2759"/>
<keyword evidence="1" id="KW-1185">Reference proteome</keyword>
<gene>
    <name evidence="2" type="primary">LOC112692865</name>
</gene>
<reference evidence="2" key="1">
    <citation type="submission" date="2025-08" db="UniProtKB">
        <authorList>
            <consortium name="RefSeq"/>
        </authorList>
    </citation>
    <scope>IDENTIFICATION</scope>
    <source>
        <tissue evidence="2">Whole body</tissue>
    </source>
</reference>
<sequence length="205" mass="23426">MEFAAFQYIGGMTMRYIHCAAAKFPGETAGMCCTNDKVKLPAFESPPDPLHSLIFGTSPTSKNFLSHIQEYNTPFQMTSFGAKKVIRDSFMPTFKIQAQIYLRAGSLLPFPDTEPQFLQIYFVGNSNDELNRRCAIAPSARRQIILDLQIFFHQHNELVQLFKIALDLMPSDNHRIVISKTIRHLNFLSLYLLMVATYQARQLVQ</sequence>
<proteinExistence type="predicted"/>
<dbReference type="Proteomes" id="UP000694846">
    <property type="component" value="Unplaced"/>
</dbReference>
<dbReference type="RefSeq" id="XP_025423464.1">
    <property type="nucleotide sequence ID" value="XM_025567679.1"/>
</dbReference>
<dbReference type="GeneID" id="112692865"/>
<evidence type="ECO:0000313" key="2">
    <source>
        <dbReference type="RefSeq" id="XP_025423464.1"/>
    </source>
</evidence>
<organism evidence="1 2">
    <name type="scientific">Sipha flava</name>
    <name type="common">yellow sugarcane aphid</name>
    <dbReference type="NCBI Taxonomy" id="143950"/>
    <lineage>
        <taxon>Eukaryota</taxon>
        <taxon>Metazoa</taxon>
        <taxon>Ecdysozoa</taxon>
        <taxon>Arthropoda</taxon>
        <taxon>Hexapoda</taxon>
        <taxon>Insecta</taxon>
        <taxon>Pterygota</taxon>
        <taxon>Neoptera</taxon>
        <taxon>Paraneoptera</taxon>
        <taxon>Hemiptera</taxon>
        <taxon>Sternorrhyncha</taxon>
        <taxon>Aphidomorpha</taxon>
        <taxon>Aphidoidea</taxon>
        <taxon>Aphididae</taxon>
        <taxon>Sipha</taxon>
    </lineage>
</organism>
<evidence type="ECO:0000313" key="1">
    <source>
        <dbReference type="Proteomes" id="UP000694846"/>
    </source>
</evidence>
<dbReference type="PANTHER" id="PTHR45786:SF74">
    <property type="entry name" value="ATP-DEPENDENT DNA HELICASE"/>
    <property type="match status" value="1"/>
</dbReference>
<dbReference type="PANTHER" id="PTHR45786">
    <property type="entry name" value="DNA BINDING PROTEIN-LIKE"/>
    <property type="match status" value="1"/>
</dbReference>
<accession>A0A8B8GJP6</accession>
<name>A0A8B8GJP6_9HEMI</name>
<dbReference type="AlphaFoldDB" id="A0A8B8GJP6"/>
<protein>
    <submittedName>
        <fullName evidence="2">Uncharacterized protein LOC112692865</fullName>
    </submittedName>
</protein>